<dbReference type="InterPro" id="IPR027268">
    <property type="entry name" value="Peptidase_M4/M1_CTD_sf"/>
</dbReference>
<dbReference type="Gene3D" id="2.60.40.3650">
    <property type="match status" value="1"/>
</dbReference>
<evidence type="ECO:0000259" key="1">
    <source>
        <dbReference type="Pfam" id="PF05299"/>
    </source>
</evidence>
<keyword evidence="3" id="KW-0645">Protease</keyword>
<dbReference type="InterPro" id="IPR007963">
    <property type="entry name" value="Peptidase_M61_catalytic"/>
</dbReference>
<dbReference type="GO" id="GO:0006508">
    <property type="term" value="P:proteolysis"/>
    <property type="evidence" value="ECO:0007669"/>
    <property type="project" value="UniProtKB-KW"/>
</dbReference>
<name>A0A1I1BZQ6_9BACT</name>
<feature type="domain" description="Peptidase M61 catalytic" evidence="1">
    <location>
        <begin position="258"/>
        <end position="372"/>
    </location>
</feature>
<dbReference type="OrthoDB" id="9778516at2"/>
<dbReference type="InterPro" id="IPR040756">
    <property type="entry name" value="Peptidase_M61_N"/>
</dbReference>
<evidence type="ECO:0000313" key="4">
    <source>
        <dbReference type="Proteomes" id="UP000198790"/>
    </source>
</evidence>
<proteinExistence type="predicted"/>
<evidence type="ECO:0000259" key="2">
    <source>
        <dbReference type="Pfam" id="PF17899"/>
    </source>
</evidence>
<dbReference type="PIRSF" id="PIRSF016493">
    <property type="entry name" value="Glycyl_aminpptds"/>
    <property type="match status" value="1"/>
</dbReference>
<protein>
    <submittedName>
        <fullName evidence="3">Predicted metalloprotease, contains C-terminal PDZ domain</fullName>
    </submittedName>
</protein>
<keyword evidence="4" id="KW-1185">Reference proteome</keyword>
<feature type="domain" description="Peptidase M61 N-terminal" evidence="2">
    <location>
        <begin position="3"/>
        <end position="165"/>
    </location>
</feature>
<organism evidence="3 4">
    <name type="scientific">Algoriphagus aquimarinus</name>
    <dbReference type="NCBI Taxonomy" id="237018"/>
    <lineage>
        <taxon>Bacteria</taxon>
        <taxon>Pseudomonadati</taxon>
        <taxon>Bacteroidota</taxon>
        <taxon>Cytophagia</taxon>
        <taxon>Cytophagales</taxon>
        <taxon>Cyclobacteriaceae</taxon>
        <taxon>Algoriphagus</taxon>
    </lineage>
</organism>
<reference evidence="3 4" key="1">
    <citation type="submission" date="2016-10" db="EMBL/GenBank/DDBJ databases">
        <authorList>
            <person name="de Groot N.N."/>
        </authorList>
    </citation>
    <scope>NUCLEOTIDE SEQUENCE [LARGE SCALE GENOMIC DNA]</scope>
    <source>
        <strain evidence="3 4">DSM 23399</strain>
    </source>
</reference>
<evidence type="ECO:0000313" key="3">
    <source>
        <dbReference type="EMBL" id="SFB55751.1"/>
    </source>
</evidence>
<accession>A0A1I1BZQ6</accession>
<dbReference type="GO" id="GO:0008237">
    <property type="term" value="F:metallopeptidase activity"/>
    <property type="evidence" value="ECO:0007669"/>
    <property type="project" value="UniProtKB-KW"/>
</dbReference>
<keyword evidence="3" id="KW-0378">Hydrolase</keyword>
<keyword evidence="3" id="KW-0482">Metalloprotease</keyword>
<dbReference type="Proteomes" id="UP000198790">
    <property type="component" value="Unassembled WGS sequence"/>
</dbReference>
<dbReference type="AlphaFoldDB" id="A0A1I1BZQ6"/>
<dbReference type="RefSeq" id="WP_092900479.1">
    <property type="nucleotide sequence ID" value="NZ_FOKK01000020.1"/>
</dbReference>
<dbReference type="STRING" id="237018.SAMN04489723_1206"/>
<dbReference type="EMBL" id="FOKK01000020">
    <property type="protein sequence ID" value="SFB55751.1"/>
    <property type="molecule type" value="Genomic_DNA"/>
</dbReference>
<dbReference type="InterPro" id="IPR024191">
    <property type="entry name" value="Peptidase_M61"/>
</dbReference>
<gene>
    <name evidence="3" type="ORF">SAMN04489723_1206</name>
</gene>
<sequence>MIKYHIKSTNPVSQFIEIKLFIPVRHLSQVRLQLPAWRAGRYQLANYVQNIRNLIVFTPAGKQVLASKLTKDLWEFTPDHVGEYEVSYEYYCAKMDAGSCWVDDEQIYLNFVNCCFDVEGSSDEKIQVEVFYPKNFQSCTTLPAENNEFFASNFQQLADSSFLASHSLIHESFEIDQVKFHLWLRGEVHFDLAEFKANIKRFTEKQIEAFGEFPVDEYHFIYQLLPYPHYHGVEHQRGTVITFGPAESLADRAHMNELMGVSCHELYHAWNVCQIRPKEIMPYDFSKEAYHEAGWIVEGITTYMGDIFLLKSDYFSLREYFETFEKVLNRESVNFGWRSQSILESSFDLWIDGYVAGIPDKKVSIYTHGALIAFCLDAMLLDENSSLHEVMKILWKRFGKPKIGYSLDEVWEVVLSQTDHTIYFNQFYEDFIIGKEDIFPVVGKHLASLGFELETKNREDNLSSTYGIINLDEGKITKLHPNSEAYKKLIIGDLITSKTLTNSGINLSIDRFGRNLEIELSISKEILFQDHFIMDKKSNSKREAWING</sequence>
<dbReference type="Gene3D" id="1.10.390.10">
    <property type="entry name" value="Neutral Protease Domain 2"/>
    <property type="match status" value="1"/>
</dbReference>
<dbReference type="Pfam" id="PF05299">
    <property type="entry name" value="Peptidase_M61"/>
    <property type="match status" value="1"/>
</dbReference>
<dbReference type="Pfam" id="PF17899">
    <property type="entry name" value="Peptidase_M61_N"/>
    <property type="match status" value="1"/>
</dbReference>